<accession>A0A940P886</accession>
<protein>
    <submittedName>
        <fullName evidence="4">YafY family transcriptional regulator</fullName>
    </submittedName>
</protein>
<evidence type="ECO:0000259" key="2">
    <source>
        <dbReference type="Pfam" id="PF13280"/>
    </source>
</evidence>
<feature type="domain" description="WYL" evidence="2">
    <location>
        <begin position="129"/>
        <end position="193"/>
    </location>
</feature>
<dbReference type="Pfam" id="PF25583">
    <property type="entry name" value="WCX"/>
    <property type="match status" value="1"/>
</dbReference>
<evidence type="ECO:0000259" key="3">
    <source>
        <dbReference type="Pfam" id="PF25583"/>
    </source>
</evidence>
<dbReference type="PANTHER" id="PTHR34580:SF1">
    <property type="entry name" value="PROTEIN PAFC"/>
    <property type="match status" value="1"/>
</dbReference>
<dbReference type="InterPro" id="IPR036388">
    <property type="entry name" value="WH-like_DNA-bd_sf"/>
</dbReference>
<dbReference type="Pfam" id="PF13280">
    <property type="entry name" value="WYL"/>
    <property type="match status" value="1"/>
</dbReference>
<evidence type="ECO:0000313" key="4">
    <source>
        <dbReference type="EMBL" id="MBP1042875.1"/>
    </source>
</evidence>
<reference evidence="4" key="1">
    <citation type="submission" date="2020-12" db="EMBL/GenBank/DDBJ databases">
        <title>Vagococcus allomyrinae sp. nov. and Enterococcus lavae sp. nov., isolated from the larvae of Allomyrina dichotoma.</title>
        <authorList>
            <person name="Lee S.D."/>
        </authorList>
    </citation>
    <scope>NUCLEOTIDE SEQUENCE</scope>
    <source>
        <strain evidence="4">BWB3-3</strain>
    </source>
</reference>
<dbReference type="InterPro" id="IPR026881">
    <property type="entry name" value="WYL_dom"/>
</dbReference>
<dbReference type="InterPro" id="IPR051534">
    <property type="entry name" value="CBASS_pafABC_assoc_protein"/>
</dbReference>
<feature type="domain" description="Helix-turn-helix type 11" evidence="1">
    <location>
        <begin position="5"/>
        <end position="57"/>
    </location>
</feature>
<dbReference type="InterPro" id="IPR013196">
    <property type="entry name" value="HTH_11"/>
</dbReference>
<dbReference type="InterPro" id="IPR036390">
    <property type="entry name" value="WH_DNA-bd_sf"/>
</dbReference>
<dbReference type="Gene3D" id="1.10.10.10">
    <property type="entry name" value="Winged helix-like DNA-binding domain superfamily/Winged helix DNA-binding domain"/>
    <property type="match status" value="1"/>
</dbReference>
<feature type="domain" description="WCX" evidence="3">
    <location>
        <begin position="227"/>
        <end position="297"/>
    </location>
</feature>
<dbReference type="RefSeq" id="WP_209530522.1">
    <property type="nucleotide sequence ID" value="NZ_JAEEGA010000012.1"/>
</dbReference>
<dbReference type="SUPFAM" id="SSF46785">
    <property type="entry name" value="Winged helix' DNA-binding domain"/>
    <property type="match status" value="1"/>
</dbReference>
<dbReference type="AlphaFoldDB" id="A0A940P886"/>
<evidence type="ECO:0000259" key="1">
    <source>
        <dbReference type="Pfam" id="PF08279"/>
    </source>
</evidence>
<proteinExistence type="predicted"/>
<name>A0A940P886_9ENTE</name>
<dbReference type="PROSITE" id="PS52050">
    <property type="entry name" value="WYL"/>
    <property type="match status" value="1"/>
</dbReference>
<sequence length="306" mass="35150">MKVERLLSILLTLLIKKKVIAKDLAELYHVTTRTIYRDMETLSLSGIPIYTERGQSGGFFIDQDFTLDGFLLTAQERQTLLNLSQNLAEITNLAEIESISKKLEPFKTAKSDTFLIDFSQWEINSEPIELIDAAIQESKKVSFSYTSYLGEASQRLVCPLNLVYKANHWYLYGFCQIREAYRLFRISRIRDLQQLTTTFVNHYQTICHEDLNSLLTNLELAPEIQLIELHFTKQVKAKVLDLFSEDEIKEQADQLIVRKKMPINDWLVSLILGFQGAATVIFPASLKNDVKLAAEKIVAQYDNQLS</sequence>
<dbReference type="Pfam" id="PF08279">
    <property type="entry name" value="HTH_11"/>
    <property type="match status" value="1"/>
</dbReference>
<dbReference type="Proteomes" id="UP000674938">
    <property type="component" value="Unassembled WGS sequence"/>
</dbReference>
<dbReference type="PIRSF" id="PIRSF016838">
    <property type="entry name" value="PafC"/>
    <property type="match status" value="1"/>
</dbReference>
<dbReference type="EMBL" id="JAEEGA010000012">
    <property type="protein sequence ID" value="MBP1042875.1"/>
    <property type="molecule type" value="Genomic_DNA"/>
</dbReference>
<dbReference type="InterPro" id="IPR028349">
    <property type="entry name" value="PafC-like"/>
</dbReference>
<organism evidence="4 5">
    <name type="scientific">Vagococcus allomyrinae</name>
    <dbReference type="NCBI Taxonomy" id="2794353"/>
    <lineage>
        <taxon>Bacteria</taxon>
        <taxon>Bacillati</taxon>
        <taxon>Bacillota</taxon>
        <taxon>Bacilli</taxon>
        <taxon>Lactobacillales</taxon>
        <taxon>Enterococcaceae</taxon>
        <taxon>Vagococcus</taxon>
    </lineage>
</organism>
<dbReference type="InterPro" id="IPR057727">
    <property type="entry name" value="WCX_dom"/>
</dbReference>
<gene>
    <name evidence="4" type="ORF">I6N95_17805</name>
</gene>
<evidence type="ECO:0000313" key="5">
    <source>
        <dbReference type="Proteomes" id="UP000674938"/>
    </source>
</evidence>
<dbReference type="PANTHER" id="PTHR34580">
    <property type="match status" value="1"/>
</dbReference>
<keyword evidence="5" id="KW-1185">Reference proteome</keyword>
<comment type="caution">
    <text evidence="4">The sequence shown here is derived from an EMBL/GenBank/DDBJ whole genome shotgun (WGS) entry which is preliminary data.</text>
</comment>